<name>A0A6A6GJP1_9PEZI</name>
<dbReference type="InterPro" id="IPR032466">
    <property type="entry name" value="Metal_Hydrolase"/>
</dbReference>
<accession>A0A6A6GJP1</accession>
<gene>
    <name evidence="5" type="ORF">BDZ85DRAFT_308033</name>
</gene>
<keyword evidence="6" id="KW-1185">Reference proteome</keyword>
<dbReference type="Proteomes" id="UP000799538">
    <property type="component" value="Unassembled WGS sequence"/>
</dbReference>
<proteinExistence type="inferred from homology"/>
<evidence type="ECO:0000256" key="3">
    <source>
        <dbReference type="RuleBase" id="RU366045"/>
    </source>
</evidence>
<dbReference type="Gene3D" id="3.20.20.140">
    <property type="entry name" value="Metal-dependent hydrolases"/>
    <property type="match status" value="1"/>
</dbReference>
<keyword evidence="1 3" id="KW-0210">Decarboxylase</keyword>
<comment type="similarity">
    <text evidence="3">Belongs to the metallo-dependent hydrolases superfamily.</text>
</comment>
<dbReference type="Pfam" id="PF04909">
    <property type="entry name" value="Amidohydro_2"/>
    <property type="match status" value="1"/>
</dbReference>
<keyword evidence="2 3" id="KW-0456">Lyase</keyword>
<dbReference type="PANTHER" id="PTHR21240:SF30">
    <property type="entry name" value="AMIDOHYDROLASE-RELATED DOMAIN-CONTAINING PROTEIN-RELATED"/>
    <property type="match status" value="1"/>
</dbReference>
<evidence type="ECO:0000313" key="5">
    <source>
        <dbReference type="EMBL" id="KAF2225975.1"/>
    </source>
</evidence>
<dbReference type="GO" id="GO:0019748">
    <property type="term" value="P:secondary metabolic process"/>
    <property type="evidence" value="ECO:0007669"/>
    <property type="project" value="TreeGrafter"/>
</dbReference>
<sequence length="384" mass="42709">MYGKIALEECWAIPENFEAYDPNTLAPPGVIGGNLTANLLDVHDNRLKQMNENGIELMILSLSSSGCQGVTDPTKAAALATLANDRLESEVLKNPSRFAAFAALSMHDPQTAADELTRCMTTKRGFVGAMLNDFQSTGADGNGMLFYDNPHDDPFWSTAARLGAPVYIHPRASTPLIHEQMWSGRPWLDFSALGYANRVNMHVLGIITSGVLDRFPDLKLLMGHMGEHIPYDLYRIDHKLNRARFPEMPMRRDRLVSDYFGTQVFLTTSGHFSTPALECAVKQCGADAVMFSVDYPFESIPNGCAWFDEHVDMNARDKVKIGRNNCLTVFPRLTQEPHGLNMLTPAEAGVGGLGLRKGDEAEKEFGMYNKNWSQRLKKMIKEES</sequence>
<protein>
    <recommendedName>
        <fullName evidence="4">Amidohydrolase-related domain-containing protein</fullName>
    </recommendedName>
</protein>
<dbReference type="GO" id="GO:0016787">
    <property type="term" value="F:hydrolase activity"/>
    <property type="evidence" value="ECO:0007669"/>
    <property type="project" value="InterPro"/>
</dbReference>
<dbReference type="SUPFAM" id="SSF51556">
    <property type="entry name" value="Metallo-dependent hydrolases"/>
    <property type="match status" value="1"/>
</dbReference>
<dbReference type="InterPro" id="IPR006680">
    <property type="entry name" value="Amidohydro-rel"/>
</dbReference>
<dbReference type="InterPro" id="IPR032465">
    <property type="entry name" value="ACMSD"/>
</dbReference>
<evidence type="ECO:0000259" key="4">
    <source>
        <dbReference type="Pfam" id="PF04909"/>
    </source>
</evidence>
<evidence type="ECO:0000256" key="2">
    <source>
        <dbReference type="ARBA" id="ARBA00023239"/>
    </source>
</evidence>
<evidence type="ECO:0000313" key="6">
    <source>
        <dbReference type="Proteomes" id="UP000799538"/>
    </source>
</evidence>
<evidence type="ECO:0000256" key="1">
    <source>
        <dbReference type="ARBA" id="ARBA00022793"/>
    </source>
</evidence>
<dbReference type="GO" id="GO:0016831">
    <property type="term" value="F:carboxy-lyase activity"/>
    <property type="evidence" value="ECO:0007669"/>
    <property type="project" value="UniProtKB-KW"/>
</dbReference>
<feature type="domain" description="Amidohydrolase-related" evidence="4">
    <location>
        <begin position="68"/>
        <end position="325"/>
    </location>
</feature>
<dbReference type="EMBL" id="ML992503">
    <property type="protein sequence ID" value="KAF2225975.1"/>
    <property type="molecule type" value="Genomic_DNA"/>
</dbReference>
<dbReference type="AlphaFoldDB" id="A0A6A6GJP1"/>
<dbReference type="GO" id="GO:0005829">
    <property type="term" value="C:cytosol"/>
    <property type="evidence" value="ECO:0007669"/>
    <property type="project" value="TreeGrafter"/>
</dbReference>
<dbReference type="PANTHER" id="PTHR21240">
    <property type="entry name" value="2-AMINO-3-CARBOXYLMUCONATE-6-SEMIALDEHYDE DECARBOXYLASE"/>
    <property type="match status" value="1"/>
</dbReference>
<reference evidence="6" key="1">
    <citation type="journal article" date="2020" name="Stud. Mycol.">
        <title>101 Dothideomycetes genomes: A test case for predicting lifestyles and emergence of pathogens.</title>
        <authorList>
            <person name="Haridas S."/>
            <person name="Albert R."/>
            <person name="Binder M."/>
            <person name="Bloem J."/>
            <person name="LaButti K."/>
            <person name="Salamov A."/>
            <person name="Andreopoulos B."/>
            <person name="Baker S."/>
            <person name="Barry K."/>
            <person name="Bills G."/>
            <person name="Bluhm B."/>
            <person name="Cannon C."/>
            <person name="Castanera R."/>
            <person name="Culley D."/>
            <person name="Daum C."/>
            <person name="Ezra D."/>
            <person name="Gonzalez J."/>
            <person name="Henrissat B."/>
            <person name="Kuo A."/>
            <person name="Liang C."/>
            <person name="Lipzen A."/>
            <person name="Lutzoni F."/>
            <person name="Magnuson J."/>
            <person name="Mondo S."/>
            <person name="Nolan M."/>
            <person name="Ohm R."/>
            <person name="Pangilinan J."/>
            <person name="Park H.-J."/>
            <person name="Ramirez L."/>
            <person name="Alfaro M."/>
            <person name="Sun H."/>
            <person name="Tritt A."/>
            <person name="Yoshinaga Y."/>
            <person name="Zwiers L.-H."/>
            <person name="Turgeon B."/>
            <person name="Goodwin S."/>
            <person name="Spatafora J."/>
            <person name="Crous P."/>
            <person name="Grigoriev I."/>
        </authorList>
    </citation>
    <scope>NUCLEOTIDE SEQUENCE [LARGE SCALE GENOMIC DNA]</scope>
    <source>
        <strain evidence="6">CECT 20119</strain>
    </source>
</reference>
<dbReference type="OrthoDB" id="432010at2759"/>
<organism evidence="5 6">
    <name type="scientific">Elsinoe ampelina</name>
    <dbReference type="NCBI Taxonomy" id="302913"/>
    <lineage>
        <taxon>Eukaryota</taxon>
        <taxon>Fungi</taxon>
        <taxon>Dikarya</taxon>
        <taxon>Ascomycota</taxon>
        <taxon>Pezizomycotina</taxon>
        <taxon>Dothideomycetes</taxon>
        <taxon>Dothideomycetidae</taxon>
        <taxon>Myriangiales</taxon>
        <taxon>Elsinoaceae</taxon>
        <taxon>Elsinoe</taxon>
    </lineage>
</organism>